<feature type="transmembrane region" description="Helical" evidence="8">
    <location>
        <begin position="230"/>
        <end position="247"/>
    </location>
</feature>
<feature type="domain" description="Major facilitator superfamily (MFS) profile" evidence="9">
    <location>
        <begin position="17"/>
        <end position="343"/>
    </location>
</feature>
<feature type="transmembrane region" description="Helical" evidence="8">
    <location>
        <begin position="15"/>
        <end position="32"/>
    </location>
</feature>
<feature type="transmembrane region" description="Helical" evidence="8">
    <location>
        <begin position="141"/>
        <end position="163"/>
    </location>
</feature>
<dbReference type="SUPFAM" id="SSF103473">
    <property type="entry name" value="MFS general substrate transporter"/>
    <property type="match status" value="1"/>
</dbReference>
<protein>
    <submittedName>
        <fullName evidence="10">MFS family permease</fullName>
    </submittedName>
</protein>
<evidence type="ECO:0000256" key="8">
    <source>
        <dbReference type="SAM" id="Phobius"/>
    </source>
</evidence>
<reference evidence="10 11" key="1">
    <citation type="submission" date="2020-08" db="EMBL/GenBank/DDBJ databases">
        <title>Genomic Encyclopedia of Type Strains, Phase IV (KMG-IV): sequencing the most valuable type-strain genomes for metagenomic binning, comparative biology and taxonomic classification.</title>
        <authorList>
            <person name="Goeker M."/>
        </authorList>
    </citation>
    <scope>NUCLEOTIDE SEQUENCE [LARGE SCALE GENOMIC DNA]</scope>
    <source>
        <strain evidence="10 11">YIM 65646</strain>
    </source>
</reference>
<dbReference type="EMBL" id="JACHGT010000007">
    <property type="protein sequence ID" value="MBB6035658.1"/>
    <property type="molecule type" value="Genomic_DNA"/>
</dbReference>
<gene>
    <name evidence="10" type="ORF">HNR73_003522</name>
</gene>
<evidence type="ECO:0000256" key="6">
    <source>
        <dbReference type="ARBA" id="ARBA00023136"/>
    </source>
</evidence>
<dbReference type="InterPro" id="IPR011701">
    <property type="entry name" value="MFS"/>
</dbReference>
<feature type="transmembrane region" description="Helical" evidence="8">
    <location>
        <begin position="108"/>
        <end position="129"/>
    </location>
</feature>
<keyword evidence="2" id="KW-0813">Transport</keyword>
<comment type="caution">
    <text evidence="10">The sequence shown here is derived from an EMBL/GenBank/DDBJ whole genome shotgun (WGS) entry which is preliminary data.</text>
</comment>
<evidence type="ECO:0000256" key="7">
    <source>
        <dbReference type="SAM" id="MobiDB-lite"/>
    </source>
</evidence>
<evidence type="ECO:0000313" key="11">
    <source>
        <dbReference type="Proteomes" id="UP000548476"/>
    </source>
</evidence>
<feature type="transmembrane region" description="Helical" evidence="8">
    <location>
        <begin position="268"/>
        <end position="289"/>
    </location>
</feature>
<dbReference type="PRINTS" id="PR01036">
    <property type="entry name" value="TCRTETB"/>
</dbReference>
<dbReference type="RefSeq" id="WP_184788530.1">
    <property type="nucleotide sequence ID" value="NZ_BONT01000076.1"/>
</dbReference>
<keyword evidence="6 8" id="KW-0472">Membrane</keyword>
<dbReference type="PANTHER" id="PTHR42718">
    <property type="entry name" value="MAJOR FACILITATOR SUPERFAMILY MULTIDRUG TRANSPORTER MFSC"/>
    <property type="match status" value="1"/>
</dbReference>
<dbReference type="InterPro" id="IPR036259">
    <property type="entry name" value="MFS_trans_sf"/>
</dbReference>
<feature type="region of interest" description="Disordered" evidence="7">
    <location>
        <begin position="322"/>
        <end position="343"/>
    </location>
</feature>
<feature type="transmembrane region" description="Helical" evidence="8">
    <location>
        <begin position="82"/>
        <end position="102"/>
    </location>
</feature>
<evidence type="ECO:0000313" key="10">
    <source>
        <dbReference type="EMBL" id="MBB6035658.1"/>
    </source>
</evidence>
<dbReference type="GO" id="GO:0022857">
    <property type="term" value="F:transmembrane transporter activity"/>
    <property type="evidence" value="ECO:0007669"/>
    <property type="project" value="InterPro"/>
</dbReference>
<dbReference type="GO" id="GO:0005886">
    <property type="term" value="C:plasma membrane"/>
    <property type="evidence" value="ECO:0007669"/>
    <property type="project" value="UniProtKB-SubCell"/>
</dbReference>
<evidence type="ECO:0000256" key="5">
    <source>
        <dbReference type="ARBA" id="ARBA00022989"/>
    </source>
</evidence>
<evidence type="ECO:0000256" key="3">
    <source>
        <dbReference type="ARBA" id="ARBA00022475"/>
    </source>
</evidence>
<organism evidence="10 11">
    <name type="scientific">Phytomonospora endophytica</name>
    <dbReference type="NCBI Taxonomy" id="714109"/>
    <lineage>
        <taxon>Bacteria</taxon>
        <taxon>Bacillati</taxon>
        <taxon>Actinomycetota</taxon>
        <taxon>Actinomycetes</taxon>
        <taxon>Micromonosporales</taxon>
        <taxon>Micromonosporaceae</taxon>
        <taxon>Phytomonospora</taxon>
    </lineage>
</organism>
<feature type="transmembrane region" description="Helical" evidence="8">
    <location>
        <begin position="169"/>
        <end position="191"/>
    </location>
</feature>
<sequence length="343" mass="34875">MSRTHAPPPLVRNRWWLVIAAGVGVFMAQLDATIVNTALPTLQQRLGTTTGVVSWVMLGYTLPLIALALPSGRWLDRVGPRAALVLTVGGFVAASVLAGLSPAIGPLIAARIAQGAFGAALFALLPVIAASAVDPSRRGRALGVVFTLGPIGGAAGPVLGGLLLDGPGWPWMFLLNVPVGLAVIAITLAQLPRGNGLRVPDRAWFTETALLGSAAVTALLALTLATENGLAWIALLPVAAVPALLWHRSPAGQDVRRMWRAPGVAPPLTALALATGGLVGAQFLAPFFAERSLSFTPAQTGLALLAIPAGMIAGGPLSDGSPIGGTPAAPPCRAPWSARSASP</sequence>
<evidence type="ECO:0000259" key="9">
    <source>
        <dbReference type="PROSITE" id="PS50850"/>
    </source>
</evidence>
<proteinExistence type="predicted"/>
<keyword evidence="5 8" id="KW-1133">Transmembrane helix</keyword>
<name>A0A841FPE2_9ACTN</name>
<dbReference type="InterPro" id="IPR020846">
    <property type="entry name" value="MFS_dom"/>
</dbReference>
<keyword evidence="11" id="KW-1185">Reference proteome</keyword>
<keyword evidence="4 8" id="KW-0812">Transmembrane</keyword>
<evidence type="ECO:0000256" key="4">
    <source>
        <dbReference type="ARBA" id="ARBA00022692"/>
    </source>
</evidence>
<accession>A0A841FPE2</accession>
<dbReference type="PROSITE" id="PS50850">
    <property type="entry name" value="MFS"/>
    <property type="match status" value="1"/>
</dbReference>
<dbReference type="Gene3D" id="1.20.1250.20">
    <property type="entry name" value="MFS general substrate transporter like domains"/>
    <property type="match status" value="1"/>
</dbReference>
<feature type="transmembrane region" description="Helical" evidence="8">
    <location>
        <begin position="203"/>
        <end position="224"/>
    </location>
</feature>
<comment type="subcellular location">
    <subcellularLocation>
        <location evidence="1">Cell membrane</location>
        <topology evidence="1">Multi-pass membrane protein</topology>
    </subcellularLocation>
</comment>
<evidence type="ECO:0000256" key="1">
    <source>
        <dbReference type="ARBA" id="ARBA00004651"/>
    </source>
</evidence>
<dbReference type="Proteomes" id="UP000548476">
    <property type="component" value="Unassembled WGS sequence"/>
</dbReference>
<dbReference type="AlphaFoldDB" id="A0A841FPE2"/>
<keyword evidence="3" id="KW-1003">Cell membrane</keyword>
<dbReference type="PANTHER" id="PTHR42718:SF46">
    <property type="entry name" value="BLR6921 PROTEIN"/>
    <property type="match status" value="1"/>
</dbReference>
<dbReference type="Pfam" id="PF07690">
    <property type="entry name" value="MFS_1"/>
    <property type="match status" value="1"/>
</dbReference>
<feature type="transmembrane region" description="Helical" evidence="8">
    <location>
        <begin position="52"/>
        <end position="70"/>
    </location>
</feature>
<evidence type="ECO:0000256" key="2">
    <source>
        <dbReference type="ARBA" id="ARBA00022448"/>
    </source>
</evidence>